<comment type="caution">
    <text evidence="8">The sequence shown here is derived from an EMBL/GenBank/DDBJ whole genome shotgun (WGS) entry which is preliminary data.</text>
</comment>
<feature type="signal peptide" evidence="5">
    <location>
        <begin position="1"/>
        <end position="20"/>
    </location>
</feature>
<evidence type="ECO:0000256" key="4">
    <source>
        <dbReference type="ARBA" id="ARBA00022801"/>
    </source>
</evidence>
<sequence>MLLRGFTSLMLLSLIPLVDLAAVKQSGYFNLSVVHVNDFHARFDQTSDSGGNCKESDKCIGGFSRLYKQIRNILDKNPASLLLNAGDNFQGTLWYTIGKWNVTQQLLNKLPFDAFVLGNHEFEDKIEGLIPFINALNSPVVVSNIDASLEPRLQGLYTKSTIVERNGKKIGIIGVIAANTNTIADTGKLKFLPESPSVNFEAERLVKEEGVFTNIVLSHSGYDVDQTIAANASEKISLIVGGHTHTFLYTGDNPPGPEHVEGPYPTVVTSKNRKKVLIVQASSFCRYLGNITIFLDENGEIANYSGEPIFLDNTLSQDASINQELLPWKTLVDSQGNVVLGSSLVTLDVGKCRYSECTFGNLVADAMVYSWTNNADDAWTYAAIAAVTPGGIRTDIPSGNITYNDLIISVPYSNTFDVAEIQGKHIIDMLEYNALPYYTNGALTTLKLMQFSGIHVVFNLSHPEGDRVQSAKIRCQACKIPIYEDLDLNRTYKIVVTSYLVSGGDGYAVVSDNLKNVQVGKLDVDALADYITHRSPIFEEEGDRIVIYR</sequence>
<feature type="domain" description="5'-Nucleotidase C-terminal" evidence="7">
    <location>
        <begin position="345"/>
        <end position="510"/>
    </location>
</feature>
<dbReference type="Proteomes" id="UP001162164">
    <property type="component" value="Unassembled WGS sequence"/>
</dbReference>
<evidence type="ECO:0000313" key="9">
    <source>
        <dbReference type="Proteomes" id="UP001162164"/>
    </source>
</evidence>
<dbReference type="InterPro" id="IPR004843">
    <property type="entry name" value="Calcineurin-like_PHP"/>
</dbReference>
<organism evidence="8 9">
    <name type="scientific">Molorchus minor</name>
    <dbReference type="NCBI Taxonomy" id="1323400"/>
    <lineage>
        <taxon>Eukaryota</taxon>
        <taxon>Metazoa</taxon>
        <taxon>Ecdysozoa</taxon>
        <taxon>Arthropoda</taxon>
        <taxon>Hexapoda</taxon>
        <taxon>Insecta</taxon>
        <taxon>Pterygota</taxon>
        <taxon>Neoptera</taxon>
        <taxon>Endopterygota</taxon>
        <taxon>Coleoptera</taxon>
        <taxon>Polyphaga</taxon>
        <taxon>Cucujiformia</taxon>
        <taxon>Chrysomeloidea</taxon>
        <taxon>Cerambycidae</taxon>
        <taxon>Lamiinae</taxon>
        <taxon>Monochamini</taxon>
        <taxon>Molorchus</taxon>
    </lineage>
</organism>
<evidence type="ECO:0000256" key="1">
    <source>
        <dbReference type="ARBA" id="ARBA00006654"/>
    </source>
</evidence>
<dbReference type="PANTHER" id="PTHR11575:SF32">
    <property type="entry name" value="APYRASE-LIKE PROTEIN"/>
    <property type="match status" value="1"/>
</dbReference>
<dbReference type="InterPro" id="IPR029052">
    <property type="entry name" value="Metallo-depent_PP-like"/>
</dbReference>
<evidence type="ECO:0000313" key="8">
    <source>
        <dbReference type="EMBL" id="KAJ8983905.1"/>
    </source>
</evidence>
<gene>
    <name evidence="8" type="ORF">NQ317_006709</name>
</gene>
<evidence type="ECO:0008006" key="10">
    <source>
        <dbReference type="Google" id="ProtNLM"/>
    </source>
</evidence>
<dbReference type="CDD" id="cd07409">
    <property type="entry name" value="MPP_CD73_N"/>
    <property type="match status" value="1"/>
</dbReference>
<feature type="domain" description="Calcineurin-like phosphoesterase" evidence="6">
    <location>
        <begin position="32"/>
        <end position="246"/>
    </location>
</feature>
<dbReference type="InterPro" id="IPR008334">
    <property type="entry name" value="5'-Nucleotdase_C"/>
</dbReference>
<dbReference type="InterPro" id="IPR036907">
    <property type="entry name" value="5'-Nucleotdase_C_sf"/>
</dbReference>
<dbReference type="Pfam" id="PF02872">
    <property type="entry name" value="5_nucleotid_C"/>
    <property type="match status" value="1"/>
</dbReference>
<evidence type="ECO:0000256" key="5">
    <source>
        <dbReference type="RuleBase" id="RU362119"/>
    </source>
</evidence>
<proteinExistence type="inferred from homology"/>
<dbReference type="EMBL" id="JAPWTJ010000055">
    <property type="protein sequence ID" value="KAJ8983905.1"/>
    <property type="molecule type" value="Genomic_DNA"/>
</dbReference>
<comment type="similarity">
    <text evidence="1 5">Belongs to the 5'-nucleotidase family.</text>
</comment>
<dbReference type="SUPFAM" id="SSF55816">
    <property type="entry name" value="5'-nucleotidase (syn. UDP-sugar hydrolase), C-terminal domain"/>
    <property type="match status" value="1"/>
</dbReference>
<dbReference type="InterPro" id="IPR006179">
    <property type="entry name" value="5_nucleotidase/apyrase"/>
</dbReference>
<evidence type="ECO:0000256" key="2">
    <source>
        <dbReference type="ARBA" id="ARBA00022723"/>
    </source>
</evidence>
<dbReference type="PRINTS" id="PR01607">
    <property type="entry name" value="APYRASEFAMLY"/>
</dbReference>
<dbReference type="Gene3D" id="3.90.780.10">
    <property type="entry name" value="5'-Nucleotidase, C-terminal domain"/>
    <property type="match status" value="1"/>
</dbReference>
<dbReference type="Gene3D" id="3.60.21.10">
    <property type="match status" value="1"/>
</dbReference>
<dbReference type="PANTHER" id="PTHR11575">
    <property type="entry name" value="5'-NUCLEOTIDASE-RELATED"/>
    <property type="match status" value="1"/>
</dbReference>
<evidence type="ECO:0000259" key="6">
    <source>
        <dbReference type="Pfam" id="PF00149"/>
    </source>
</evidence>
<protein>
    <recommendedName>
        <fullName evidence="10">Apyrase</fullName>
    </recommendedName>
</protein>
<dbReference type="Pfam" id="PF00149">
    <property type="entry name" value="Metallophos"/>
    <property type="match status" value="1"/>
</dbReference>
<keyword evidence="2" id="KW-0479">Metal-binding</keyword>
<evidence type="ECO:0000256" key="3">
    <source>
        <dbReference type="ARBA" id="ARBA00022729"/>
    </source>
</evidence>
<evidence type="ECO:0000259" key="7">
    <source>
        <dbReference type="Pfam" id="PF02872"/>
    </source>
</evidence>
<keyword evidence="3 5" id="KW-0732">Signal</keyword>
<keyword evidence="9" id="KW-1185">Reference proteome</keyword>
<name>A0ABQ9JZX8_9CUCU</name>
<reference evidence="8" key="1">
    <citation type="journal article" date="2023" name="Insect Mol. Biol.">
        <title>Genome sequencing provides insights into the evolution of gene families encoding plant cell wall-degrading enzymes in longhorned beetles.</title>
        <authorList>
            <person name="Shin N.R."/>
            <person name="Okamura Y."/>
            <person name="Kirsch R."/>
            <person name="Pauchet Y."/>
        </authorList>
    </citation>
    <scope>NUCLEOTIDE SEQUENCE</scope>
    <source>
        <strain evidence="8">MMC_N1</strain>
    </source>
</reference>
<accession>A0ABQ9JZX8</accession>
<feature type="chain" id="PRO_5045001085" description="Apyrase" evidence="5">
    <location>
        <begin position="21"/>
        <end position="549"/>
    </location>
</feature>
<keyword evidence="4 5" id="KW-0378">Hydrolase</keyword>
<dbReference type="SUPFAM" id="SSF56300">
    <property type="entry name" value="Metallo-dependent phosphatases"/>
    <property type="match status" value="1"/>
</dbReference>
<keyword evidence="5" id="KW-0547">Nucleotide-binding</keyword>